<feature type="compositionally biased region" description="Low complexity" evidence="2">
    <location>
        <begin position="123"/>
        <end position="149"/>
    </location>
</feature>
<feature type="compositionally biased region" description="Acidic residues" evidence="2">
    <location>
        <begin position="1"/>
        <end position="12"/>
    </location>
</feature>
<gene>
    <name evidence="3" type="ORF">AMATHDRAFT_1700</name>
</gene>
<keyword evidence="4" id="KW-1185">Reference proteome</keyword>
<protein>
    <submittedName>
        <fullName evidence="3">Uncharacterized protein</fullName>
    </submittedName>
</protein>
<organism evidence="3 4">
    <name type="scientific">Amanita thiersii Skay4041</name>
    <dbReference type="NCBI Taxonomy" id="703135"/>
    <lineage>
        <taxon>Eukaryota</taxon>
        <taxon>Fungi</taxon>
        <taxon>Dikarya</taxon>
        <taxon>Basidiomycota</taxon>
        <taxon>Agaricomycotina</taxon>
        <taxon>Agaricomycetes</taxon>
        <taxon>Agaricomycetidae</taxon>
        <taxon>Agaricales</taxon>
        <taxon>Pluteineae</taxon>
        <taxon>Amanitaceae</taxon>
        <taxon>Amanita</taxon>
    </lineage>
</organism>
<name>A0A2A9NS88_9AGAR</name>
<feature type="region of interest" description="Disordered" evidence="2">
    <location>
        <begin position="69"/>
        <end position="91"/>
    </location>
</feature>
<feature type="compositionally biased region" description="Polar residues" evidence="2">
    <location>
        <begin position="74"/>
        <end position="91"/>
    </location>
</feature>
<feature type="compositionally biased region" description="Polar residues" evidence="2">
    <location>
        <begin position="759"/>
        <end position="772"/>
    </location>
</feature>
<sequence length="971" mass="104572">MGHEPSDDDEDSLFGSPAPSRSPSPVLALPTAGQGVNIAPGAGAAELSAQNVGAIALPGSQHYSELRKDPLAPSLSQSTRRQQQCLAHSSNATRSNLGNVVDRLHDLNSRCGDAVAPLAPSVRTSRTSTPSTTTRSRASSASTSGTTTQTKKKKKKLVSQEPERPSITLPDSSSPPPPNFLRNQTTLLGTAGLVARIKPANFTAKRRVTRGSTSTNPIVVDDEEHNLRTQVTKLVSVARRDKGGAPVRSPSDSSITDRYECDAPRLGKRSGSATPSVDINPVLLPAPTNQEIVAMLIGQKDIFPVLNNILRLIAGQRAGANASANAAPSSLNVAICAPRSQQAPTTGPPLSTTPGLRAPPLKRRKLNRVPAGAADWDVPYPFQEGEGPEEYRRTWERERAKQLISQLVNLVRIAARKAATKKYYRNLELKCDSEAAPQQGSHRSARFQSLIPSSRTTDNADNVQSQDAHGTSEGQTLPQNMKATRPAVHAQETKSTLPEPSLSINIPSPPDLTRSTASPVSTLVPTPVQETPLDQLICSLMAASSTNSLSATETDSSNELFPSPSMVFVNTDSGEDVNQGLIDSWMSVFQSFPIPMDGFQYTSPGTPTTHSGFSSPGSNSHDFHDTFNLLDMHTPLQSNPSHDNIDTTAFSLSEHSGTVSSSFSNSMQDAEQFMRDIGLSINSDYAESQNELPMQAKQDITPGVSEPQPLQVLDINNIDIFMNNNIHTTVVAENEGSPPVPSPMPSTSSASPFGDTDGDPSTPNSSQWNSTPEIVLPPTCPEMTSQGMLRRALWNQFMSNGGTSILGSHSRDRPMLDEDDLMVDVHFTVQQKGKSKTVEPIPTIYEEIEDSSEEQLGETVNTLRANSTPPFNAPMDVPLACSTSVVESHTAPATATEPSHGPDLLPSLSTAAPSTLKKGSQKLNKQDILRRARERRQQIVEELDRVKVRLREAMVEEAALVETLRQRQMHP</sequence>
<feature type="region of interest" description="Disordered" evidence="2">
    <location>
        <begin position="1"/>
        <end position="31"/>
    </location>
</feature>
<accession>A0A2A9NS88</accession>
<dbReference type="EMBL" id="KZ301976">
    <property type="protein sequence ID" value="PFH52968.1"/>
    <property type="molecule type" value="Genomic_DNA"/>
</dbReference>
<dbReference type="AlphaFoldDB" id="A0A2A9NS88"/>
<evidence type="ECO:0000313" key="3">
    <source>
        <dbReference type="EMBL" id="PFH52968.1"/>
    </source>
</evidence>
<feature type="region of interest" description="Disordered" evidence="2">
    <location>
        <begin position="452"/>
        <end position="504"/>
    </location>
</feature>
<evidence type="ECO:0000313" key="4">
    <source>
        <dbReference type="Proteomes" id="UP000242287"/>
    </source>
</evidence>
<evidence type="ECO:0000256" key="2">
    <source>
        <dbReference type="SAM" id="MobiDB-lite"/>
    </source>
</evidence>
<keyword evidence="1" id="KW-0175">Coiled coil</keyword>
<proteinExistence type="predicted"/>
<feature type="region of interest" description="Disordered" evidence="2">
    <location>
        <begin position="888"/>
        <end position="926"/>
    </location>
</feature>
<feature type="region of interest" description="Disordered" evidence="2">
    <location>
        <begin position="732"/>
        <end position="775"/>
    </location>
</feature>
<dbReference type="Proteomes" id="UP000242287">
    <property type="component" value="Unassembled WGS sequence"/>
</dbReference>
<feature type="compositionally biased region" description="Low complexity" evidence="2">
    <location>
        <begin position="344"/>
        <end position="356"/>
    </location>
</feature>
<feature type="compositionally biased region" description="Polar residues" evidence="2">
    <location>
        <begin position="907"/>
        <end position="923"/>
    </location>
</feature>
<feature type="coiled-coil region" evidence="1">
    <location>
        <begin position="929"/>
        <end position="956"/>
    </location>
</feature>
<feature type="compositionally biased region" description="Polar residues" evidence="2">
    <location>
        <begin position="452"/>
        <end position="482"/>
    </location>
</feature>
<dbReference type="OrthoDB" id="3264780at2759"/>
<feature type="compositionally biased region" description="Polar residues" evidence="2">
    <location>
        <begin position="493"/>
        <end position="504"/>
    </location>
</feature>
<feature type="compositionally biased region" description="Polar residues" evidence="2">
    <location>
        <begin position="888"/>
        <end position="897"/>
    </location>
</feature>
<dbReference type="STRING" id="703135.A0A2A9NS88"/>
<evidence type="ECO:0000256" key="1">
    <source>
        <dbReference type="SAM" id="Coils"/>
    </source>
</evidence>
<feature type="region of interest" description="Disordered" evidence="2">
    <location>
        <begin position="340"/>
        <end position="360"/>
    </location>
</feature>
<feature type="region of interest" description="Disordered" evidence="2">
    <location>
        <begin position="118"/>
        <end position="184"/>
    </location>
</feature>
<reference evidence="3 4" key="1">
    <citation type="submission" date="2014-02" db="EMBL/GenBank/DDBJ databases">
        <title>Transposable element dynamics among asymbiotic and ectomycorrhizal Amanita fungi.</title>
        <authorList>
            <consortium name="DOE Joint Genome Institute"/>
            <person name="Hess J."/>
            <person name="Skrede I."/>
            <person name="Wolfe B."/>
            <person name="LaButti K."/>
            <person name="Ohm R.A."/>
            <person name="Grigoriev I.V."/>
            <person name="Pringle A."/>
        </authorList>
    </citation>
    <scope>NUCLEOTIDE SEQUENCE [LARGE SCALE GENOMIC DNA]</scope>
    <source>
        <strain evidence="3 4">SKay4041</strain>
    </source>
</reference>